<dbReference type="Pfam" id="PF02616">
    <property type="entry name" value="SMC_ScpA"/>
    <property type="match status" value="1"/>
</dbReference>
<dbReference type="Gene3D" id="6.10.250.2410">
    <property type="match status" value="1"/>
</dbReference>
<dbReference type="Proteomes" id="UP000320623">
    <property type="component" value="Unassembled WGS sequence"/>
</dbReference>
<dbReference type="EMBL" id="FAOO01000007">
    <property type="protein sequence ID" value="CUU05152.1"/>
    <property type="molecule type" value="Genomic_DNA"/>
</dbReference>
<dbReference type="STRING" id="1643428.GCA_001442855_01150"/>
<dbReference type="Gene3D" id="1.10.10.580">
    <property type="entry name" value="Structural maintenance of chromosome 1. Chain E"/>
    <property type="match status" value="1"/>
</dbReference>
<keyword evidence="2" id="KW-0132">Cell division</keyword>
<reference evidence="4" key="1">
    <citation type="submission" date="2015-11" db="EMBL/GenBank/DDBJ databases">
        <authorList>
            <person name="Varghese N."/>
        </authorList>
    </citation>
    <scope>NUCLEOTIDE SEQUENCE [LARGE SCALE GENOMIC DNA]</scope>
</reference>
<comment type="subcellular location">
    <subcellularLocation>
        <location evidence="2">Cytoplasm</location>
    </subcellularLocation>
    <text evidence="2">Associated with two foci at the outer edges of the nucleoid region in young cells, and at four foci within both cell halves in older cells.</text>
</comment>
<dbReference type="OrthoDB" id="9811016at2"/>
<evidence type="ECO:0000313" key="4">
    <source>
        <dbReference type="Proteomes" id="UP000320623"/>
    </source>
</evidence>
<dbReference type="GO" id="GO:0007059">
    <property type="term" value="P:chromosome segregation"/>
    <property type="evidence" value="ECO:0007669"/>
    <property type="project" value="UniProtKB-UniRule"/>
</dbReference>
<dbReference type="GO" id="GO:0006260">
    <property type="term" value="P:DNA replication"/>
    <property type="evidence" value="ECO:0007669"/>
    <property type="project" value="UniProtKB-UniRule"/>
</dbReference>
<accession>A0A0S4N2A2</accession>
<comment type="subunit">
    <text evidence="2">Component of a cohesin-like complex composed of ScpA, ScpB and the Smc homodimer, in which ScpA and ScpB bind to the head domain of Smc. The presence of the three proteins is required for the association of the complex with DNA.</text>
</comment>
<dbReference type="InterPro" id="IPR023093">
    <property type="entry name" value="ScpA-like_C"/>
</dbReference>
<gene>
    <name evidence="2" type="primary">scpA</name>
    <name evidence="3" type="ORF">JGI1_01177</name>
</gene>
<dbReference type="AlphaFoldDB" id="A0A0S4N2A2"/>
<keyword evidence="4" id="KW-1185">Reference proteome</keyword>
<evidence type="ECO:0000256" key="2">
    <source>
        <dbReference type="HAMAP-Rule" id="MF_01805"/>
    </source>
</evidence>
<organism evidence="3 4">
    <name type="scientific">Candidatus Thermokryptus mobilis</name>
    <dbReference type="NCBI Taxonomy" id="1643428"/>
    <lineage>
        <taxon>Bacteria</taxon>
        <taxon>Pseudomonadati</taxon>
        <taxon>Candidatus Kryptoniota</taxon>
        <taxon>Candidatus Thermokryptus</taxon>
    </lineage>
</organism>
<keyword evidence="2" id="KW-0131">Cell cycle</keyword>
<dbReference type="InterPro" id="IPR003768">
    <property type="entry name" value="ScpA"/>
</dbReference>
<comment type="function">
    <text evidence="2">Participates in chromosomal partition during cell division. May act via the formation of a condensin-like complex containing Smc and ScpB that pull DNA away from mid-cell into both cell halves.</text>
</comment>
<protein>
    <recommendedName>
        <fullName evidence="1 2">Segregation and condensation protein A</fullName>
    </recommendedName>
</protein>
<dbReference type="PANTHER" id="PTHR33969:SF2">
    <property type="entry name" value="SEGREGATION AND CONDENSATION PROTEIN A"/>
    <property type="match status" value="1"/>
</dbReference>
<proteinExistence type="inferred from homology"/>
<evidence type="ECO:0000256" key="1">
    <source>
        <dbReference type="ARBA" id="ARBA00044777"/>
    </source>
</evidence>
<dbReference type="RefSeq" id="WP_140944924.1">
    <property type="nucleotide sequence ID" value="NZ_FAOO01000007.1"/>
</dbReference>
<dbReference type="GO" id="GO:0051301">
    <property type="term" value="P:cell division"/>
    <property type="evidence" value="ECO:0007669"/>
    <property type="project" value="UniProtKB-KW"/>
</dbReference>
<keyword evidence="2" id="KW-0963">Cytoplasm</keyword>
<sequence length="247" mass="29237">MKYKIKLPYFEGPLDLLLFFVKRDELNIYDIPIAKITREFLEYIHLMQMLDLEVASEFIVMASTLMQIKAKMLLPKPEVESEEEEEDPRAELARRLAEYKKFKELASEFSKMEDEAGKIFYRGYFKNDARDYFDGDEEFLKDVSLFDLLTAFKRALEGAREAVYHEIETQNYKVEDEMENILNRLKFKRKFSFNEIIDSYVEKARIIVAFLALLELARLKKIRISQEEVFGELIIEDASQGWMVNAI</sequence>
<keyword evidence="2" id="KW-0159">Chromosome partition</keyword>
<dbReference type="GO" id="GO:0005737">
    <property type="term" value="C:cytoplasm"/>
    <property type="evidence" value="ECO:0007669"/>
    <property type="project" value="UniProtKB-SubCell"/>
</dbReference>
<dbReference type="PANTHER" id="PTHR33969">
    <property type="entry name" value="SEGREGATION AND CONDENSATION PROTEIN A"/>
    <property type="match status" value="1"/>
</dbReference>
<name>A0A0S4N2A2_9BACT</name>
<evidence type="ECO:0000313" key="3">
    <source>
        <dbReference type="EMBL" id="CUU05152.1"/>
    </source>
</evidence>
<comment type="similarity">
    <text evidence="2">Belongs to the ScpA family.</text>
</comment>
<dbReference type="HAMAP" id="MF_01805">
    <property type="entry name" value="ScpA"/>
    <property type="match status" value="1"/>
</dbReference>